<name>A0A4Q2KEJ8_9FIRM</name>
<sequence length="159" mass="18558">MPRNPTIHPTQRISPEFQDRLNSIIKDKECTKYEFSSLVGVSKEVISRSCLYGIIPSLQSLIKIADYLNISINYLLGKTSNSNFIKSECNVSFHERLRSLANEKHKKYSEIARKMIFPESYFHDWIRTNTLPSLDYLIKIAEYFNVSPDYILGRTDERD</sequence>
<accession>A0A4Q2KEJ8</accession>
<comment type="caution">
    <text evidence="3">The sequence shown here is derived from an EMBL/GenBank/DDBJ whole genome shotgun (WGS) entry which is preliminary data.</text>
</comment>
<evidence type="ECO:0000259" key="2">
    <source>
        <dbReference type="PROSITE" id="PS50943"/>
    </source>
</evidence>
<dbReference type="Pfam" id="PF01381">
    <property type="entry name" value="HTH_3"/>
    <property type="match status" value="1"/>
</dbReference>
<reference evidence="3 4" key="1">
    <citation type="journal article" date="2019" name="Gut">
        <title>Antibiotics-induced monodominance of a novel gut bacterial order.</title>
        <authorList>
            <person name="Hildebrand F."/>
            <person name="Moitinho-Silva L."/>
            <person name="Blasche S."/>
            <person name="Jahn M.T."/>
            <person name="Gossmann T.I."/>
            <person name="Heuerta-Cepas J."/>
            <person name="Hercog R."/>
            <person name="Luetge M."/>
            <person name="Bahram M."/>
            <person name="Pryszlak A."/>
            <person name="Alves R.J."/>
            <person name="Waszak S.M."/>
            <person name="Zhu A."/>
            <person name="Ye L."/>
            <person name="Costea P.I."/>
            <person name="Aalvink S."/>
            <person name="Belzer C."/>
            <person name="Forslund S.K."/>
            <person name="Sunagawa S."/>
            <person name="Hentschel U."/>
            <person name="Merten C."/>
            <person name="Patil K.R."/>
            <person name="Benes V."/>
            <person name="Bork P."/>
        </authorList>
    </citation>
    <scope>NUCLEOTIDE SEQUENCE [LARGE SCALE GENOMIC DNA]</scope>
    <source>
        <strain evidence="3 4">HDS1380</strain>
    </source>
</reference>
<dbReference type="SMART" id="SM00530">
    <property type="entry name" value="HTH_XRE"/>
    <property type="match status" value="2"/>
</dbReference>
<dbReference type="RefSeq" id="WP_129224466.1">
    <property type="nucleotide sequence ID" value="NZ_SDOZ01000002.1"/>
</dbReference>
<dbReference type="Gene3D" id="1.10.260.40">
    <property type="entry name" value="lambda repressor-like DNA-binding domains"/>
    <property type="match status" value="2"/>
</dbReference>
<feature type="domain" description="HTH cro/C1-type" evidence="2">
    <location>
        <begin position="56"/>
        <end position="75"/>
    </location>
</feature>
<proteinExistence type="predicted"/>
<dbReference type="InterPro" id="IPR010982">
    <property type="entry name" value="Lambda_DNA-bd_dom_sf"/>
</dbReference>
<dbReference type="InterPro" id="IPR001387">
    <property type="entry name" value="Cro/C1-type_HTH"/>
</dbReference>
<keyword evidence="1" id="KW-0238">DNA-binding</keyword>
<organism evidence="3 4">
    <name type="scientific">Candidatus Borkfalkia ceftriaxoniphila</name>
    <dbReference type="NCBI Taxonomy" id="2508949"/>
    <lineage>
        <taxon>Bacteria</taxon>
        <taxon>Bacillati</taxon>
        <taxon>Bacillota</taxon>
        <taxon>Clostridia</taxon>
        <taxon>Christensenellales</taxon>
        <taxon>Christensenellaceae</taxon>
        <taxon>Candidatus Borkfalkia</taxon>
    </lineage>
</organism>
<dbReference type="OrthoDB" id="1766270at2"/>
<dbReference type="Proteomes" id="UP000291269">
    <property type="component" value="Unassembled WGS sequence"/>
</dbReference>
<gene>
    <name evidence="3" type="ORF">ESZ91_04285</name>
</gene>
<dbReference type="SUPFAM" id="SSF47413">
    <property type="entry name" value="lambda repressor-like DNA-binding domains"/>
    <property type="match status" value="2"/>
</dbReference>
<dbReference type="AlphaFoldDB" id="A0A4Q2KEJ8"/>
<protein>
    <submittedName>
        <fullName evidence="3">XRE family transcriptional regulator</fullName>
    </submittedName>
</protein>
<feature type="domain" description="HTH cro/C1-type" evidence="2">
    <location>
        <begin position="132"/>
        <end position="151"/>
    </location>
</feature>
<dbReference type="CDD" id="cd00093">
    <property type="entry name" value="HTH_XRE"/>
    <property type="match status" value="2"/>
</dbReference>
<dbReference type="PANTHER" id="PTHR46558:SF11">
    <property type="entry name" value="HTH-TYPE TRANSCRIPTIONAL REGULATOR XRE"/>
    <property type="match status" value="1"/>
</dbReference>
<evidence type="ECO:0000313" key="4">
    <source>
        <dbReference type="Proteomes" id="UP000291269"/>
    </source>
</evidence>
<dbReference type="PANTHER" id="PTHR46558">
    <property type="entry name" value="TRACRIPTIONAL REGULATORY PROTEIN-RELATED-RELATED"/>
    <property type="match status" value="1"/>
</dbReference>
<evidence type="ECO:0000256" key="1">
    <source>
        <dbReference type="ARBA" id="ARBA00023125"/>
    </source>
</evidence>
<dbReference type="PROSITE" id="PS50943">
    <property type="entry name" value="HTH_CROC1"/>
    <property type="match status" value="2"/>
</dbReference>
<dbReference type="EMBL" id="SDOZ01000002">
    <property type="protein sequence ID" value="RXZ61621.1"/>
    <property type="molecule type" value="Genomic_DNA"/>
</dbReference>
<keyword evidence="4" id="KW-1185">Reference proteome</keyword>
<dbReference type="GO" id="GO:0003677">
    <property type="term" value="F:DNA binding"/>
    <property type="evidence" value="ECO:0007669"/>
    <property type="project" value="UniProtKB-KW"/>
</dbReference>
<evidence type="ECO:0000313" key="3">
    <source>
        <dbReference type="EMBL" id="RXZ61621.1"/>
    </source>
</evidence>